<gene>
    <name evidence="5" type="ORF">AKAME5_002562100</name>
</gene>
<dbReference type="AlphaFoldDB" id="A0AAD3NGQ0"/>
<evidence type="ECO:0000256" key="4">
    <source>
        <dbReference type="SAM" id="MobiDB-lite"/>
    </source>
</evidence>
<dbReference type="InterPro" id="IPR036770">
    <property type="entry name" value="Ankyrin_rpt-contain_sf"/>
</dbReference>
<evidence type="ECO:0000313" key="5">
    <source>
        <dbReference type="EMBL" id="GLD74292.1"/>
    </source>
</evidence>
<keyword evidence="2 3" id="KW-0040">ANK repeat</keyword>
<reference evidence="5" key="1">
    <citation type="submission" date="2022-08" db="EMBL/GenBank/DDBJ databases">
        <title>Genome sequencing of akame (Lates japonicus).</title>
        <authorList>
            <person name="Hashiguchi Y."/>
            <person name="Takahashi H."/>
        </authorList>
    </citation>
    <scope>NUCLEOTIDE SEQUENCE</scope>
    <source>
        <strain evidence="5">Kochi</strain>
    </source>
</reference>
<dbReference type="Pfam" id="PF00023">
    <property type="entry name" value="Ank"/>
    <property type="match status" value="1"/>
</dbReference>
<dbReference type="SUPFAM" id="SSF48403">
    <property type="entry name" value="Ankyrin repeat"/>
    <property type="match status" value="1"/>
</dbReference>
<evidence type="ECO:0000256" key="3">
    <source>
        <dbReference type="PROSITE-ProRule" id="PRU00023"/>
    </source>
</evidence>
<organism evidence="5 6">
    <name type="scientific">Lates japonicus</name>
    <name type="common">Japanese lates</name>
    <dbReference type="NCBI Taxonomy" id="270547"/>
    <lineage>
        <taxon>Eukaryota</taxon>
        <taxon>Metazoa</taxon>
        <taxon>Chordata</taxon>
        <taxon>Craniata</taxon>
        <taxon>Vertebrata</taxon>
        <taxon>Euteleostomi</taxon>
        <taxon>Actinopterygii</taxon>
        <taxon>Neopterygii</taxon>
        <taxon>Teleostei</taxon>
        <taxon>Neoteleostei</taxon>
        <taxon>Acanthomorphata</taxon>
        <taxon>Carangaria</taxon>
        <taxon>Carangaria incertae sedis</taxon>
        <taxon>Centropomidae</taxon>
        <taxon>Lates</taxon>
    </lineage>
</organism>
<dbReference type="PROSITE" id="PS50088">
    <property type="entry name" value="ANK_REPEAT"/>
    <property type="match status" value="1"/>
</dbReference>
<name>A0AAD3NGQ0_LATJO</name>
<sequence length="300" mass="33049">MLCSQSGFTPLHIAAHYGNINVATLLLNRGAAVDFKARNDITPLRTTLFVFTGRSDLLSTVCGARSGHEQVVEMLLDRGAPYCQRPRATTSTALQLLLHHEVPVTYVTNDYLTALGYVAVTVEPLSQGGKKSSGQEGQPQRKGTGQVTEKQSIMIMDHQTPLHISAALQQDIVHQLLSNGAAQMPQNPAPIHTSHLAARGHRDVAAALLTKELVWKGFTLHAMAKYGRSSNLLLQKNARLMLLRTLHTAHIAAKKNQMEITTTLLEYGAHQHNGYTLSIRLYSRDTRHINNLLIMEHLPP</sequence>
<dbReference type="InterPro" id="IPR002110">
    <property type="entry name" value="Ankyrin_rpt"/>
</dbReference>
<evidence type="ECO:0000313" key="6">
    <source>
        <dbReference type="Proteomes" id="UP001279410"/>
    </source>
</evidence>
<dbReference type="PANTHER" id="PTHR24123">
    <property type="entry name" value="ANKYRIN REPEAT-CONTAINING"/>
    <property type="match status" value="1"/>
</dbReference>
<proteinExistence type="predicted"/>
<feature type="region of interest" description="Disordered" evidence="4">
    <location>
        <begin position="126"/>
        <end position="148"/>
    </location>
</feature>
<dbReference type="Proteomes" id="UP001279410">
    <property type="component" value="Unassembled WGS sequence"/>
</dbReference>
<dbReference type="PRINTS" id="PR01415">
    <property type="entry name" value="ANKYRIN"/>
</dbReference>
<evidence type="ECO:0000256" key="1">
    <source>
        <dbReference type="ARBA" id="ARBA00022737"/>
    </source>
</evidence>
<protein>
    <submittedName>
        <fullName evidence="5">Ankyrin-3-like protein</fullName>
    </submittedName>
</protein>
<keyword evidence="1" id="KW-0677">Repeat</keyword>
<dbReference type="Gene3D" id="1.25.40.20">
    <property type="entry name" value="Ankyrin repeat-containing domain"/>
    <property type="match status" value="2"/>
</dbReference>
<feature type="repeat" description="ANK" evidence="3">
    <location>
        <begin position="6"/>
        <end position="38"/>
    </location>
</feature>
<dbReference type="SMART" id="SM00248">
    <property type="entry name" value="ANK"/>
    <property type="match status" value="4"/>
</dbReference>
<dbReference type="PROSITE" id="PS50297">
    <property type="entry name" value="ANK_REP_REGION"/>
    <property type="match status" value="1"/>
</dbReference>
<feature type="compositionally biased region" description="Low complexity" evidence="4">
    <location>
        <begin position="126"/>
        <end position="140"/>
    </location>
</feature>
<dbReference type="InterPro" id="IPR051165">
    <property type="entry name" value="Multifunctional_ANK_Repeat"/>
</dbReference>
<accession>A0AAD3NGQ0</accession>
<dbReference type="EMBL" id="BRZM01002124">
    <property type="protein sequence ID" value="GLD74292.1"/>
    <property type="molecule type" value="Genomic_DNA"/>
</dbReference>
<dbReference type="PANTHER" id="PTHR24123:SF74">
    <property type="entry name" value="ANKYRIN 3"/>
    <property type="match status" value="1"/>
</dbReference>
<keyword evidence="6" id="KW-1185">Reference proteome</keyword>
<evidence type="ECO:0000256" key="2">
    <source>
        <dbReference type="ARBA" id="ARBA00023043"/>
    </source>
</evidence>
<comment type="caution">
    <text evidence="5">The sequence shown here is derived from an EMBL/GenBank/DDBJ whole genome shotgun (WGS) entry which is preliminary data.</text>
</comment>